<name>K1PLH4_MAGGI</name>
<sequence length="112" mass="13470">MNDYKLYVYFKAIIQHTDLELYFIVWIIFLDQKCYERVIKQQQEKNSVNQYVPLVTVLAITITLLMVLAVGFKLKWKKCLCGKKNKSTEVFSFLLYAISHDYFCWFRLGYNM</sequence>
<dbReference type="InParanoid" id="K1PLH4"/>
<gene>
    <name evidence="1" type="ORF">CGI_10001180</name>
</gene>
<reference evidence="1" key="1">
    <citation type="journal article" date="2012" name="Nature">
        <title>The oyster genome reveals stress adaptation and complexity of shell formation.</title>
        <authorList>
            <person name="Zhang G."/>
            <person name="Fang X."/>
            <person name="Guo X."/>
            <person name="Li L."/>
            <person name="Luo R."/>
            <person name="Xu F."/>
            <person name="Yang P."/>
            <person name="Zhang L."/>
            <person name="Wang X."/>
            <person name="Qi H."/>
            <person name="Xiong Z."/>
            <person name="Que H."/>
            <person name="Xie Y."/>
            <person name="Holland P.W."/>
            <person name="Paps J."/>
            <person name="Zhu Y."/>
            <person name="Wu F."/>
            <person name="Chen Y."/>
            <person name="Wang J."/>
            <person name="Peng C."/>
            <person name="Meng J."/>
            <person name="Yang L."/>
            <person name="Liu J."/>
            <person name="Wen B."/>
            <person name="Zhang N."/>
            <person name="Huang Z."/>
            <person name="Zhu Q."/>
            <person name="Feng Y."/>
            <person name="Mount A."/>
            <person name="Hedgecock D."/>
            <person name="Xu Z."/>
            <person name="Liu Y."/>
            <person name="Domazet-Loso T."/>
            <person name="Du Y."/>
            <person name="Sun X."/>
            <person name="Zhang S."/>
            <person name="Liu B."/>
            <person name="Cheng P."/>
            <person name="Jiang X."/>
            <person name="Li J."/>
            <person name="Fan D."/>
            <person name="Wang W."/>
            <person name="Fu W."/>
            <person name="Wang T."/>
            <person name="Wang B."/>
            <person name="Zhang J."/>
            <person name="Peng Z."/>
            <person name="Li Y."/>
            <person name="Li N."/>
            <person name="Wang J."/>
            <person name="Chen M."/>
            <person name="He Y."/>
            <person name="Tan F."/>
            <person name="Song X."/>
            <person name="Zheng Q."/>
            <person name="Huang R."/>
            <person name="Yang H."/>
            <person name="Du X."/>
            <person name="Chen L."/>
            <person name="Yang M."/>
            <person name="Gaffney P.M."/>
            <person name="Wang S."/>
            <person name="Luo L."/>
            <person name="She Z."/>
            <person name="Ming Y."/>
            <person name="Huang W."/>
            <person name="Zhang S."/>
            <person name="Huang B."/>
            <person name="Zhang Y."/>
            <person name="Qu T."/>
            <person name="Ni P."/>
            <person name="Miao G."/>
            <person name="Wang J."/>
            <person name="Wang Q."/>
            <person name="Steinberg C.E."/>
            <person name="Wang H."/>
            <person name="Li N."/>
            <person name="Qian L."/>
            <person name="Zhang G."/>
            <person name="Li Y."/>
            <person name="Yang H."/>
            <person name="Liu X."/>
            <person name="Wang J."/>
            <person name="Yin Y."/>
            <person name="Wang J."/>
        </authorList>
    </citation>
    <scope>NUCLEOTIDE SEQUENCE [LARGE SCALE GENOMIC DNA]</scope>
    <source>
        <strain evidence="1">05x7-T-G4-1.051#20</strain>
    </source>
</reference>
<protein>
    <submittedName>
        <fullName evidence="1">Uncharacterized protein</fullName>
    </submittedName>
</protein>
<evidence type="ECO:0000313" key="1">
    <source>
        <dbReference type="EMBL" id="EKC17315.1"/>
    </source>
</evidence>
<organism evidence="1">
    <name type="scientific">Magallana gigas</name>
    <name type="common">Pacific oyster</name>
    <name type="synonym">Crassostrea gigas</name>
    <dbReference type="NCBI Taxonomy" id="29159"/>
    <lineage>
        <taxon>Eukaryota</taxon>
        <taxon>Metazoa</taxon>
        <taxon>Spiralia</taxon>
        <taxon>Lophotrochozoa</taxon>
        <taxon>Mollusca</taxon>
        <taxon>Bivalvia</taxon>
        <taxon>Autobranchia</taxon>
        <taxon>Pteriomorphia</taxon>
        <taxon>Ostreida</taxon>
        <taxon>Ostreoidea</taxon>
        <taxon>Ostreidae</taxon>
        <taxon>Magallana</taxon>
    </lineage>
</organism>
<dbReference type="AlphaFoldDB" id="K1PLH4"/>
<proteinExistence type="predicted"/>
<dbReference type="HOGENOM" id="CLU_2148241_0_0_1"/>
<accession>K1PLH4</accession>
<dbReference type="EMBL" id="JH823090">
    <property type="protein sequence ID" value="EKC17315.1"/>
    <property type="molecule type" value="Genomic_DNA"/>
</dbReference>